<dbReference type="AlphaFoldDB" id="A0A151MZL0"/>
<keyword evidence="1" id="KW-1133">Transmembrane helix</keyword>
<feature type="transmembrane region" description="Helical" evidence="1">
    <location>
        <begin position="27"/>
        <end position="51"/>
    </location>
</feature>
<dbReference type="InterPro" id="IPR001304">
    <property type="entry name" value="C-type_lectin-like"/>
</dbReference>
<dbReference type="EMBL" id="AKHW03004446">
    <property type="protein sequence ID" value="KYO29934.1"/>
    <property type="molecule type" value="Genomic_DNA"/>
</dbReference>
<dbReference type="GO" id="GO:0001872">
    <property type="term" value="F:(1-&gt;3)-beta-D-glucan binding"/>
    <property type="evidence" value="ECO:0007669"/>
    <property type="project" value="InterPro"/>
</dbReference>
<evidence type="ECO:0000313" key="4">
    <source>
        <dbReference type="Proteomes" id="UP000050525"/>
    </source>
</evidence>
<dbReference type="PANTHER" id="PTHR47218:SF2">
    <property type="entry name" value="C-TYPE LECTIN DOMAIN-CONTAINING PROTEIN"/>
    <property type="match status" value="1"/>
</dbReference>
<dbReference type="Pfam" id="PF00059">
    <property type="entry name" value="Lectin_C"/>
    <property type="match status" value="1"/>
</dbReference>
<dbReference type="InterPro" id="IPR042808">
    <property type="entry name" value="CLEC7A"/>
</dbReference>
<keyword evidence="1" id="KW-0812">Transmembrane</keyword>
<dbReference type="InterPro" id="IPR016187">
    <property type="entry name" value="CTDL_fold"/>
</dbReference>
<protein>
    <recommendedName>
        <fullName evidence="2">C-type lectin domain-containing protein</fullName>
    </recommendedName>
</protein>
<evidence type="ECO:0000259" key="2">
    <source>
        <dbReference type="PROSITE" id="PS50041"/>
    </source>
</evidence>
<gene>
    <name evidence="3" type="ORF">Y1Q_0006549</name>
</gene>
<dbReference type="GO" id="GO:0071226">
    <property type="term" value="P:cellular response to molecule of fungal origin"/>
    <property type="evidence" value="ECO:0007669"/>
    <property type="project" value="InterPro"/>
</dbReference>
<feature type="domain" description="C-type lectin" evidence="2">
    <location>
        <begin position="113"/>
        <end position="217"/>
    </location>
</feature>
<organism evidence="3 4">
    <name type="scientific">Alligator mississippiensis</name>
    <name type="common">American alligator</name>
    <dbReference type="NCBI Taxonomy" id="8496"/>
    <lineage>
        <taxon>Eukaryota</taxon>
        <taxon>Metazoa</taxon>
        <taxon>Chordata</taxon>
        <taxon>Craniata</taxon>
        <taxon>Vertebrata</taxon>
        <taxon>Euteleostomi</taxon>
        <taxon>Archelosauria</taxon>
        <taxon>Archosauria</taxon>
        <taxon>Crocodylia</taxon>
        <taxon>Alligatoridae</taxon>
        <taxon>Alligatorinae</taxon>
        <taxon>Alligator</taxon>
    </lineage>
</organism>
<dbReference type="PROSITE" id="PS50041">
    <property type="entry name" value="C_TYPE_LECTIN_2"/>
    <property type="match status" value="1"/>
</dbReference>
<dbReference type="SUPFAM" id="SSF56436">
    <property type="entry name" value="C-type lectin-like"/>
    <property type="match status" value="1"/>
</dbReference>
<dbReference type="InterPro" id="IPR016186">
    <property type="entry name" value="C-type_lectin-like/link_sf"/>
</dbReference>
<sequence>MHSQQPLLLEELWIQLGSCSASLPWRLIAVILGSLCLVFLAISGVLGVLFFQSNLQVANQTRTLRQQEEILKNWTQLHEALESCRGTSNDLQTQTSTLNAKNSSTVSDCWKNQERKFYLFMDKKKTQQACKNYCSSRSSRLLKTENDDELNFLKPLANFHWIGLTRNGTGTSWAWEDGTSYSPNLFFIHSMDTCFSDVRDPLPNFAGNFTSLGCSGR</sequence>
<proteinExistence type="predicted"/>
<dbReference type="Gene3D" id="3.10.100.10">
    <property type="entry name" value="Mannose-Binding Protein A, subunit A"/>
    <property type="match status" value="1"/>
</dbReference>
<dbReference type="PANTHER" id="PTHR47218">
    <property type="entry name" value="C-TYPE LECTIN DOMAIN FAMILY 7 MEMBER A"/>
    <property type="match status" value="1"/>
</dbReference>
<keyword evidence="4" id="KW-1185">Reference proteome</keyword>
<comment type="caution">
    <text evidence="3">The sequence shown here is derived from an EMBL/GenBank/DDBJ whole genome shotgun (WGS) entry which is preliminary data.</text>
</comment>
<evidence type="ECO:0000256" key="1">
    <source>
        <dbReference type="SAM" id="Phobius"/>
    </source>
</evidence>
<reference evidence="3 4" key="1">
    <citation type="journal article" date="2012" name="Genome Biol.">
        <title>Sequencing three crocodilian genomes to illuminate the evolution of archosaurs and amniotes.</title>
        <authorList>
            <person name="St John J.A."/>
            <person name="Braun E.L."/>
            <person name="Isberg S.R."/>
            <person name="Miles L.G."/>
            <person name="Chong A.Y."/>
            <person name="Gongora J."/>
            <person name="Dalzell P."/>
            <person name="Moran C."/>
            <person name="Bed'hom B."/>
            <person name="Abzhanov A."/>
            <person name="Burgess S.C."/>
            <person name="Cooksey A.M."/>
            <person name="Castoe T.A."/>
            <person name="Crawford N.G."/>
            <person name="Densmore L.D."/>
            <person name="Drew J.C."/>
            <person name="Edwards S.V."/>
            <person name="Faircloth B.C."/>
            <person name="Fujita M.K."/>
            <person name="Greenwold M.J."/>
            <person name="Hoffmann F.G."/>
            <person name="Howard J.M."/>
            <person name="Iguchi T."/>
            <person name="Janes D.E."/>
            <person name="Khan S.Y."/>
            <person name="Kohno S."/>
            <person name="de Koning A.J."/>
            <person name="Lance S.L."/>
            <person name="McCarthy F.M."/>
            <person name="McCormack J.E."/>
            <person name="Merchant M.E."/>
            <person name="Peterson D.G."/>
            <person name="Pollock D.D."/>
            <person name="Pourmand N."/>
            <person name="Raney B.J."/>
            <person name="Roessler K.A."/>
            <person name="Sanford J.R."/>
            <person name="Sawyer R.H."/>
            <person name="Schmidt C.J."/>
            <person name="Triplett E.W."/>
            <person name="Tuberville T.D."/>
            <person name="Venegas-Anaya M."/>
            <person name="Howard J.T."/>
            <person name="Jarvis E.D."/>
            <person name="Guillette L.J.Jr."/>
            <person name="Glenn T.C."/>
            <person name="Green R.E."/>
            <person name="Ray D.A."/>
        </authorList>
    </citation>
    <scope>NUCLEOTIDE SEQUENCE [LARGE SCALE GENOMIC DNA]</scope>
    <source>
        <strain evidence="3">KSC_2009_1</strain>
    </source>
</reference>
<accession>A0A151MZL0</accession>
<keyword evidence="1" id="KW-0472">Membrane</keyword>
<evidence type="ECO:0000313" key="3">
    <source>
        <dbReference type="EMBL" id="KYO29934.1"/>
    </source>
</evidence>
<dbReference type="Proteomes" id="UP000050525">
    <property type="component" value="Unassembled WGS sequence"/>
</dbReference>
<name>A0A151MZL0_ALLMI</name>